<dbReference type="GO" id="GO:0006072">
    <property type="term" value="P:glycerol-3-phosphate metabolic process"/>
    <property type="evidence" value="ECO:0007669"/>
    <property type="project" value="InterPro"/>
</dbReference>
<feature type="binding site" evidence="9">
    <location>
        <position position="35"/>
    </location>
    <ligand>
        <name>sn-glycerol 3-phosphate</name>
        <dbReference type="ChEBI" id="CHEBI:57597"/>
    </ligand>
</feature>
<dbReference type="PANTHER" id="PTHR10196">
    <property type="entry name" value="SUGAR KINASE"/>
    <property type="match status" value="1"/>
</dbReference>
<dbReference type="FunFam" id="3.30.420.40:FF:000007">
    <property type="entry name" value="Glycerol kinase"/>
    <property type="match status" value="1"/>
</dbReference>
<dbReference type="EC" id="2.7.1.30" evidence="9"/>
<sequence length="543" mass="60733">MLNSIDKCFYFYLIQRQHCLVNNDLRYILSVDQGTTGTRAFIIGEDGSPVPKGYYYMEHSQIYPKPSWVEHDPMEIWLNTLTVASRAVMNAGINPRDIVAMAVTNQRETIVVWDPRTGQPLYNAIVWQDRRTSSLVEQLRPYTYVISEKTGLVPDPYFSGTKIWWLLQNIEGLKDKMARGEAVVGTIDSWLIWKLTQGSREVATPERRGAHVTDYSNASRTMLFNIHRLDWDEELLELMGGIPREALPLPLPSIQEECYGYLGPQASRVIGAELPVCAAAGDQQAALFGQACFREGMLKSTYGTGNFLLMNTGSTVARSKHGLLGTIFYSDRPKTAVYALEGSIFITGAAIKWLRDGLKIIEVSSEVNPLAESAESNQGVYFVPAFTGLGAPYWDQYARGLIIGITASTQRKHIARAVLEAIAYLNRDVIEAMKLDSGLSIDELRVDGGASQSDFLMQFQADVLGSRVVRPLIKETTVLGAAYMAGIAVGVWRGTGEVEKLWKAERVFEPRMTIEERERLYSGWKEAVRRAMGWATVVPWAYL</sequence>
<feature type="binding site" evidence="9">
    <location>
        <position position="283"/>
    </location>
    <ligand>
        <name>glycerol</name>
        <dbReference type="ChEBI" id="CHEBI:17754"/>
    </ligand>
</feature>
<feature type="binding site" evidence="9">
    <location>
        <position position="108"/>
    </location>
    <ligand>
        <name>glycerol</name>
        <dbReference type="ChEBI" id="CHEBI:17754"/>
    </ligand>
</feature>
<evidence type="ECO:0000256" key="4">
    <source>
        <dbReference type="ARBA" id="ARBA00022741"/>
    </source>
</evidence>
<feature type="binding site" evidence="9">
    <location>
        <position position="35"/>
    </location>
    <ligand>
        <name>ADP</name>
        <dbReference type="ChEBI" id="CHEBI:456216"/>
    </ligand>
</feature>
<reference evidence="13" key="1">
    <citation type="journal article" date="2020" name="mSystems">
        <title>Genome- and Community-Level Interaction Insights into Carbon Utilization and Element Cycling Functions of Hydrothermarchaeota in Hydrothermal Sediment.</title>
        <authorList>
            <person name="Zhou Z."/>
            <person name="Liu Y."/>
            <person name="Xu W."/>
            <person name="Pan J."/>
            <person name="Luo Z.H."/>
            <person name="Li M."/>
        </authorList>
    </citation>
    <scope>NUCLEOTIDE SEQUENCE [LARGE SCALE GENOMIC DNA]</scope>
    <source>
        <strain evidence="13">SpSt-123</strain>
    </source>
</reference>
<dbReference type="PANTHER" id="PTHR10196:SF69">
    <property type="entry name" value="GLYCEROL KINASE"/>
    <property type="match status" value="1"/>
</dbReference>
<feature type="binding site" evidence="9">
    <location>
        <position position="108"/>
    </location>
    <ligand>
        <name>sn-glycerol 3-phosphate</name>
        <dbReference type="ChEBI" id="CHEBI:57597"/>
    </ligand>
</feature>
<evidence type="ECO:0000256" key="2">
    <source>
        <dbReference type="ARBA" id="ARBA00009156"/>
    </source>
</evidence>
<dbReference type="GO" id="GO:0004370">
    <property type="term" value="F:glycerol kinase activity"/>
    <property type="evidence" value="ECO:0007669"/>
    <property type="project" value="UniProtKB-UniRule"/>
</dbReference>
<evidence type="ECO:0000256" key="7">
    <source>
        <dbReference type="ARBA" id="ARBA00022840"/>
    </source>
</evidence>
<feature type="binding site" evidence="9">
    <location>
        <position position="157"/>
    </location>
    <ligand>
        <name>sn-glycerol 3-phosphate</name>
        <dbReference type="ChEBI" id="CHEBI:57597"/>
    </ligand>
</feature>
<evidence type="ECO:0000256" key="5">
    <source>
        <dbReference type="ARBA" id="ARBA00022777"/>
    </source>
</evidence>
<feature type="binding site" evidence="9">
    <location>
        <position position="449"/>
    </location>
    <ligand>
        <name>ATP</name>
        <dbReference type="ChEBI" id="CHEBI:30616"/>
    </ligand>
</feature>
<dbReference type="CDD" id="cd07769">
    <property type="entry name" value="ASKHA_NBD_FGGY_GK"/>
    <property type="match status" value="1"/>
</dbReference>
<feature type="binding site" evidence="9">
    <location>
        <position position="35"/>
    </location>
    <ligand>
        <name>ATP</name>
        <dbReference type="ChEBI" id="CHEBI:30616"/>
    </ligand>
</feature>
<dbReference type="Pfam" id="PF00370">
    <property type="entry name" value="FGGY_N"/>
    <property type="match status" value="1"/>
</dbReference>
<dbReference type="HAMAP" id="MF_00186">
    <property type="entry name" value="Glycerol_kin"/>
    <property type="match status" value="1"/>
</dbReference>
<keyword evidence="6 9" id="KW-0319">Glycerol metabolism</keyword>
<dbReference type="InterPro" id="IPR018485">
    <property type="entry name" value="FGGY_C"/>
</dbReference>
<evidence type="ECO:0000256" key="3">
    <source>
        <dbReference type="ARBA" id="ARBA00022679"/>
    </source>
</evidence>
<feature type="binding site" evidence="9">
    <location>
        <position position="348"/>
    </location>
    <ligand>
        <name>ADP</name>
        <dbReference type="ChEBI" id="CHEBI:456216"/>
    </ligand>
</feature>
<dbReference type="NCBIfam" id="TIGR01311">
    <property type="entry name" value="glycerol_kin"/>
    <property type="match status" value="1"/>
</dbReference>
<keyword evidence="4 9" id="KW-0547">Nucleotide-binding</keyword>
<dbReference type="EMBL" id="DSDY01000183">
    <property type="protein sequence ID" value="HDS11168.1"/>
    <property type="molecule type" value="Genomic_DNA"/>
</dbReference>
<organism evidence="13">
    <name type="scientific">Fervidicoccus fontis</name>
    <dbReference type="NCBI Taxonomy" id="683846"/>
    <lineage>
        <taxon>Archaea</taxon>
        <taxon>Thermoproteota</taxon>
        <taxon>Thermoprotei</taxon>
        <taxon>Fervidicoccales</taxon>
        <taxon>Fervidicoccaceae</taxon>
        <taxon>Fervidicoccus</taxon>
    </lineage>
</organism>
<dbReference type="InterPro" id="IPR018483">
    <property type="entry name" value="Carb_kinase_FGGY_CS"/>
</dbReference>
<dbReference type="InterPro" id="IPR043129">
    <property type="entry name" value="ATPase_NBD"/>
</dbReference>
<evidence type="ECO:0000256" key="8">
    <source>
        <dbReference type="ARBA" id="ARBA00052101"/>
    </source>
</evidence>
<keyword evidence="5 9" id="KW-0418">Kinase</keyword>
<dbReference type="GO" id="GO:0019563">
    <property type="term" value="P:glycerol catabolic process"/>
    <property type="evidence" value="ECO:0007669"/>
    <property type="project" value="UniProtKB-UniRule"/>
</dbReference>
<dbReference type="GO" id="GO:0005829">
    <property type="term" value="C:cytosol"/>
    <property type="evidence" value="ECO:0007669"/>
    <property type="project" value="TreeGrafter"/>
</dbReference>
<dbReference type="Pfam" id="PF02782">
    <property type="entry name" value="FGGY_C"/>
    <property type="match status" value="1"/>
</dbReference>
<dbReference type="PIRSF" id="PIRSF000538">
    <property type="entry name" value="GlpK"/>
    <property type="match status" value="1"/>
</dbReference>
<comment type="caution">
    <text evidence="9">Lacks conserved residue(s) required for the propagation of feature annotation.</text>
</comment>
<dbReference type="InterPro" id="IPR018484">
    <property type="entry name" value="FGGY_N"/>
</dbReference>
<comment type="similarity">
    <text evidence="2 9 10">Belongs to the FGGY kinase family.</text>
</comment>
<protein>
    <recommendedName>
        <fullName evidence="9">Glycerol kinase</fullName>
        <ecNumber evidence="9">2.7.1.30</ecNumber>
    </recommendedName>
    <alternativeName>
        <fullName evidence="9">ATP:glycerol 3-phosphotransferase</fullName>
    </alternativeName>
    <alternativeName>
        <fullName evidence="9">Glycerokinase</fullName>
        <shortName evidence="9">GK</shortName>
    </alternativeName>
</protein>
<feature type="domain" description="Carbohydrate kinase FGGY C-terminal" evidence="12">
    <location>
        <begin position="299"/>
        <end position="488"/>
    </location>
</feature>
<dbReference type="FunFam" id="3.30.420.40:FF:000008">
    <property type="entry name" value="Glycerol kinase"/>
    <property type="match status" value="1"/>
</dbReference>
<gene>
    <name evidence="9 13" type="primary">glpK</name>
    <name evidence="13" type="ORF">ENO04_06120</name>
</gene>
<proteinExistence type="inferred from homology"/>
<dbReference type="SUPFAM" id="SSF53067">
    <property type="entry name" value="Actin-like ATPase domain"/>
    <property type="match status" value="2"/>
</dbReference>
<comment type="caution">
    <text evidence="13">The sequence shown here is derived from an EMBL/GenBank/DDBJ whole genome shotgun (WGS) entry which is preliminary data.</text>
</comment>
<dbReference type="InterPro" id="IPR005999">
    <property type="entry name" value="Glycerol_kin"/>
</dbReference>
<evidence type="ECO:0000256" key="6">
    <source>
        <dbReference type="ARBA" id="ARBA00022798"/>
    </source>
</evidence>
<name>A0A7C1I6B7_9CREN</name>
<dbReference type="AlphaFoldDB" id="A0A7C1I6B7"/>
<dbReference type="PROSITE" id="PS00933">
    <property type="entry name" value="FGGY_KINASES_1"/>
    <property type="match status" value="1"/>
</dbReference>
<dbReference type="InterPro" id="IPR000577">
    <property type="entry name" value="Carb_kinase_FGGY"/>
</dbReference>
<feature type="binding site" evidence="9">
    <location>
        <position position="348"/>
    </location>
    <ligand>
        <name>ATP</name>
        <dbReference type="ChEBI" id="CHEBI:30616"/>
    </ligand>
</feature>
<feature type="binding site" evidence="9">
    <location>
        <position position="282"/>
    </location>
    <ligand>
        <name>glycerol</name>
        <dbReference type="ChEBI" id="CHEBI:17754"/>
    </ligand>
</feature>
<keyword evidence="3 9" id="KW-0808">Transferase</keyword>
<dbReference type="NCBIfam" id="NF000756">
    <property type="entry name" value="PRK00047.1"/>
    <property type="match status" value="1"/>
</dbReference>
<comment type="pathway">
    <text evidence="1 9">Polyol metabolism; glycerol degradation via glycerol kinase pathway; sn-glycerol 3-phosphate from glycerol: step 1/1.</text>
</comment>
<evidence type="ECO:0000259" key="11">
    <source>
        <dbReference type="Pfam" id="PF00370"/>
    </source>
</evidence>
<evidence type="ECO:0000256" key="1">
    <source>
        <dbReference type="ARBA" id="ARBA00005190"/>
    </source>
</evidence>
<dbReference type="UniPathway" id="UPA00618">
    <property type="reaction ID" value="UER00672"/>
</dbReference>
<accession>A0A7C1I6B7</accession>
<feature type="binding site" evidence="9">
    <location>
        <position position="449"/>
    </location>
    <ligand>
        <name>ADP</name>
        <dbReference type="ChEBI" id="CHEBI:456216"/>
    </ligand>
</feature>
<keyword evidence="7 9" id="KW-0067">ATP-binding</keyword>
<feature type="binding site" evidence="9">
    <location>
        <position position="304"/>
    </location>
    <ligand>
        <name>ATP</name>
        <dbReference type="ChEBI" id="CHEBI:30616"/>
    </ligand>
</feature>
<feature type="binding site" evidence="9">
    <location>
        <position position="36"/>
    </location>
    <ligand>
        <name>ATP</name>
        <dbReference type="ChEBI" id="CHEBI:30616"/>
    </ligand>
</feature>
<feature type="binding site" evidence="9">
    <location>
        <position position="39"/>
    </location>
    <ligand>
        <name>ADP</name>
        <dbReference type="ChEBI" id="CHEBI:456216"/>
    </ligand>
</feature>
<feature type="binding site" evidence="9">
    <location>
        <position position="304"/>
    </location>
    <ligand>
        <name>ADP</name>
        <dbReference type="ChEBI" id="CHEBI:456216"/>
    </ligand>
</feature>
<feature type="binding site" evidence="9">
    <location>
        <position position="282"/>
    </location>
    <ligand>
        <name>sn-glycerol 3-phosphate</name>
        <dbReference type="ChEBI" id="CHEBI:57597"/>
    </ligand>
</feature>
<feature type="binding site" evidence="9">
    <location>
        <position position="107"/>
    </location>
    <ligand>
        <name>sn-glycerol 3-phosphate</name>
        <dbReference type="ChEBI" id="CHEBI:57597"/>
    </ligand>
</feature>
<dbReference type="Gene3D" id="3.30.420.40">
    <property type="match status" value="2"/>
</dbReference>
<feature type="binding site" evidence="9">
    <location>
        <position position="157"/>
    </location>
    <ligand>
        <name>glycerol</name>
        <dbReference type="ChEBI" id="CHEBI:17754"/>
    </ligand>
</feature>
<evidence type="ECO:0000313" key="13">
    <source>
        <dbReference type="EMBL" id="HDS11168.1"/>
    </source>
</evidence>
<dbReference type="PROSITE" id="PS00445">
    <property type="entry name" value="FGGY_KINASES_2"/>
    <property type="match status" value="1"/>
</dbReference>
<comment type="catalytic activity">
    <reaction evidence="8 9">
        <text>glycerol + ATP = sn-glycerol 3-phosphate + ADP + H(+)</text>
        <dbReference type="Rhea" id="RHEA:21644"/>
        <dbReference type="ChEBI" id="CHEBI:15378"/>
        <dbReference type="ChEBI" id="CHEBI:17754"/>
        <dbReference type="ChEBI" id="CHEBI:30616"/>
        <dbReference type="ChEBI" id="CHEBI:57597"/>
        <dbReference type="ChEBI" id="CHEBI:456216"/>
        <dbReference type="EC" id="2.7.1.30"/>
    </reaction>
</comment>
<dbReference type="GO" id="GO:0005524">
    <property type="term" value="F:ATP binding"/>
    <property type="evidence" value="ECO:0007669"/>
    <property type="project" value="UniProtKB-UniRule"/>
</dbReference>
<feature type="domain" description="Carbohydrate kinase FGGY N-terminal" evidence="11">
    <location>
        <begin position="27"/>
        <end position="289"/>
    </location>
</feature>
<evidence type="ECO:0000256" key="9">
    <source>
        <dbReference type="HAMAP-Rule" id="MF_00186"/>
    </source>
</evidence>
<evidence type="ECO:0000259" key="12">
    <source>
        <dbReference type="Pfam" id="PF02782"/>
    </source>
</evidence>
<feature type="binding site" evidence="9">
    <location>
        <position position="107"/>
    </location>
    <ligand>
        <name>glycerol</name>
        <dbReference type="ChEBI" id="CHEBI:17754"/>
    </ligand>
</feature>
<comment type="function">
    <text evidence="9">Key enzyme in the regulation of glycerol uptake and metabolism. Catalyzes the phosphorylation of glycerol to yield sn-glycerol 3-phosphate.</text>
</comment>
<evidence type="ECO:0000256" key="10">
    <source>
        <dbReference type="RuleBase" id="RU003733"/>
    </source>
</evidence>